<dbReference type="GO" id="GO:0047911">
    <property type="term" value="F:galacturan 1,4-alpha-galacturonidase activity"/>
    <property type="evidence" value="ECO:0007669"/>
    <property type="project" value="UniProtKB-EC"/>
</dbReference>
<keyword evidence="8" id="KW-0325">Glycoprotein</keyword>
<dbReference type="Proteomes" id="UP000315522">
    <property type="component" value="Unassembled WGS sequence"/>
</dbReference>
<keyword evidence="5" id="KW-0677">Repeat</keyword>
<sequence>MHFSHIILHVLCFCAAAVNSFSWNGTYPRKTCTVASKYRSSNGTLNDSPAVASAFAECSQDAVIVFSEGTDYNILTPISATNLSNVEIHLQGNLHLPRKIATVQAAVNASNALTYSTALYWFKLAGSSIDFIGTSNLTNGWIYSYGQAWWDANPVNGTGIAARPHLMSFNTTRGSLQHFKSKKPIAWGVQLTGDNITVSDTVVDAFSTTGSFPFNTDAFDVTGTNIKILDSLIFNGDDAIAIQSGAHDILFQGGTIGYQSHGMSIGSLGQNQGSFANVSNIKFNNVTVINAVYAARFKSWIGGQGLAQNVTWSNIRTNNVTFPIFVTQTYYNQGSNQTQLENGATVGRPNNSTVQMRDFRWENFIGSINTFRPGDGSCVTDPCWYDAGLPDLNHTEAMIMECNTNSSCQNFATKNIHLFPEREEATTVICLNATAKLNPDLGFDCRNGTQHRKQEAQHLCLAKLMFFPFSNI</sequence>
<keyword evidence="6 16" id="KW-0378">Hydrolase</keyword>
<comment type="similarity">
    <text evidence="2 16">Belongs to the glycosyl hydrolase 28 family.</text>
</comment>
<evidence type="ECO:0000256" key="12">
    <source>
        <dbReference type="ARBA" id="ARBA00038933"/>
    </source>
</evidence>
<keyword evidence="9 16" id="KW-0326">Glycosidase</keyword>
<keyword evidence="7" id="KW-1015">Disulfide bond</keyword>
<keyword evidence="4 17" id="KW-0732">Signal</keyword>
<evidence type="ECO:0000256" key="9">
    <source>
        <dbReference type="ARBA" id="ARBA00023295"/>
    </source>
</evidence>
<evidence type="ECO:0000256" key="4">
    <source>
        <dbReference type="ARBA" id="ARBA00022729"/>
    </source>
</evidence>
<dbReference type="GO" id="GO:0071555">
    <property type="term" value="P:cell wall organization"/>
    <property type="evidence" value="ECO:0007669"/>
    <property type="project" value="UniProtKB-KW"/>
</dbReference>
<dbReference type="PANTHER" id="PTHR31736">
    <property type="match status" value="1"/>
</dbReference>
<dbReference type="InterPro" id="IPR011050">
    <property type="entry name" value="Pectin_lyase_fold/virulence"/>
</dbReference>
<dbReference type="GO" id="GO:0005975">
    <property type="term" value="P:carbohydrate metabolic process"/>
    <property type="evidence" value="ECO:0007669"/>
    <property type="project" value="InterPro"/>
</dbReference>
<protein>
    <recommendedName>
        <fullName evidence="12">galacturonan 1,4-alpha-galacturonidase</fullName>
        <ecNumber evidence="12">3.2.1.67</ecNumber>
    </recommendedName>
    <alternativeName>
        <fullName evidence="13">Galacturan 1,4-alpha-galacturonidase C</fullName>
    </alternativeName>
    <alternativeName>
        <fullName evidence="14">Poly(1,4-alpha-D-galacturonide)galacturonohydrolase C</fullName>
    </alternativeName>
</protein>
<evidence type="ECO:0000256" key="17">
    <source>
        <dbReference type="SAM" id="SignalP"/>
    </source>
</evidence>
<accession>A0A559M7K9</accession>
<proteinExistence type="inferred from homology"/>
<keyword evidence="19" id="KW-1185">Reference proteome</keyword>
<dbReference type="Gene3D" id="2.160.20.10">
    <property type="entry name" value="Single-stranded right-handed beta-helix, Pectin lyase-like"/>
    <property type="match status" value="1"/>
</dbReference>
<evidence type="ECO:0000256" key="1">
    <source>
        <dbReference type="ARBA" id="ARBA00004613"/>
    </source>
</evidence>
<keyword evidence="3" id="KW-0964">Secreted</keyword>
<dbReference type="AlphaFoldDB" id="A0A559M7K9"/>
<dbReference type="PANTHER" id="PTHR31736:SF11">
    <property type="entry name" value="EXOPOLYGALACTURONASE C-RELATED"/>
    <property type="match status" value="1"/>
</dbReference>
<evidence type="ECO:0000256" key="6">
    <source>
        <dbReference type="ARBA" id="ARBA00022801"/>
    </source>
</evidence>
<evidence type="ECO:0000256" key="15">
    <source>
        <dbReference type="ARBA" id="ARBA00048766"/>
    </source>
</evidence>
<dbReference type="Pfam" id="PF00295">
    <property type="entry name" value="Glyco_hydro_28"/>
    <property type="match status" value="1"/>
</dbReference>
<evidence type="ECO:0000313" key="19">
    <source>
        <dbReference type="Proteomes" id="UP000315522"/>
    </source>
</evidence>
<name>A0A559M7K9_9HELO</name>
<organism evidence="18 19">
    <name type="scientific">Lachnellula willkommii</name>
    <dbReference type="NCBI Taxonomy" id="215461"/>
    <lineage>
        <taxon>Eukaryota</taxon>
        <taxon>Fungi</taxon>
        <taxon>Dikarya</taxon>
        <taxon>Ascomycota</taxon>
        <taxon>Pezizomycotina</taxon>
        <taxon>Leotiomycetes</taxon>
        <taxon>Helotiales</taxon>
        <taxon>Lachnaceae</taxon>
        <taxon>Lachnellula</taxon>
    </lineage>
</organism>
<comment type="catalytic activity">
    <reaction evidence="15">
        <text>[(1-&gt;4)-alpha-D-galacturonosyl](n) + H2O = alpha-D-galacturonate + [(1-&gt;4)-alpha-D-galacturonosyl](n-1)</text>
        <dbReference type="Rhea" id="RHEA:14117"/>
        <dbReference type="Rhea" id="RHEA-COMP:14570"/>
        <dbReference type="Rhea" id="RHEA-COMP:14572"/>
        <dbReference type="ChEBI" id="CHEBI:15377"/>
        <dbReference type="ChEBI" id="CHEBI:58658"/>
        <dbReference type="ChEBI" id="CHEBI:140523"/>
        <dbReference type="EC" id="3.2.1.67"/>
    </reaction>
</comment>
<feature type="chain" id="PRO_5021766630" description="galacturonan 1,4-alpha-galacturonidase" evidence="17">
    <location>
        <begin position="21"/>
        <end position="472"/>
    </location>
</feature>
<dbReference type="SUPFAM" id="SSF51126">
    <property type="entry name" value="Pectin lyase-like"/>
    <property type="match status" value="1"/>
</dbReference>
<comment type="subcellular location">
    <subcellularLocation>
        <location evidence="1">Secreted</location>
    </subcellularLocation>
</comment>
<comment type="function">
    <text evidence="11">Specific in hydrolyzing the terminal glycosidic bond of polygalacturonic acid and oligogalacturonates.</text>
</comment>
<gene>
    <name evidence="18" type="primary">pgxC</name>
    <name evidence="18" type="ORF">LAWI1_G004368</name>
</gene>
<evidence type="ECO:0000256" key="5">
    <source>
        <dbReference type="ARBA" id="ARBA00022737"/>
    </source>
</evidence>
<keyword evidence="10" id="KW-0961">Cell wall biogenesis/degradation</keyword>
<evidence type="ECO:0000256" key="14">
    <source>
        <dbReference type="ARBA" id="ARBA00042262"/>
    </source>
</evidence>
<dbReference type="GO" id="GO:0005576">
    <property type="term" value="C:extracellular region"/>
    <property type="evidence" value="ECO:0007669"/>
    <property type="project" value="UniProtKB-SubCell"/>
</dbReference>
<evidence type="ECO:0000256" key="2">
    <source>
        <dbReference type="ARBA" id="ARBA00008834"/>
    </source>
</evidence>
<dbReference type="InterPro" id="IPR012334">
    <property type="entry name" value="Pectin_lyas_fold"/>
</dbReference>
<feature type="signal peptide" evidence="17">
    <location>
        <begin position="1"/>
        <end position="20"/>
    </location>
</feature>
<evidence type="ECO:0000313" key="18">
    <source>
        <dbReference type="EMBL" id="TVY88937.1"/>
    </source>
</evidence>
<evidence type="ECO:0000256" key="10">
    <source>
        <dbReference type="ARBA" id="ARBA00023316"/>
    </source>
</evidence>
<dbReference type="EC" id="3.2.1.67" evidence="12"/>
<comment type="caution">
    <text evidence="18">The sequence shown here is derived from an EMBL/GenBank/DDBJ whole genome shotgun (WGS) entry which is preliminary data.</text>
</comment>
<evidence type="ECO:0000256" key="8">
    <source>
        <dbReference type="ARBA" id="ARBA00023180"/>
    </source>
</evidence>
<dbReference type="InterPro" id="IPR000743">
    <property type="entry name" value="Glyco_hydro_28"/>
</dbReference>
<evidence type="ECO:0000256" key="16">
    <source>
        <dbReference type="RuleBase" id="RU361169"/>
    </source>
</evidence>
<evidence type="ECO:0000256" key="11">
    <source>
        <dbReference type="ARBA" id="ARBA00037312"/>
    </source>
</evidence>
<evidence type="ECO:0000256" key="3">
    <source>
        <dbReference type="ARBA" id="ARBA00022525"/>
    </source>
</evidence>
<evidence type="ECO:0000256" key="13">
    <source>
        <dbReference type="ARBA" id="ARBA00041474"/>
    </source>
</evidence>
<dbReference type="EMBL" id="QGML01001486">
    <property type="protein sequence ID" value="TVY88937.1"/>
    <property type="molecule type" value="Genomic_DNA"/>
</dbReference>
<evidence type="ECO:0000256" key="7">
    <source>
        <dbReference type="ARBA" id="ARBA00023157"/>
    </source>
</evidence>
<reference evidence="18 19" key="1">
    <citation type="submission" date="2018-05" db="EMBL/GenBank/DDBJ databases">
        <title>Genome sequencing and assembly of the regulated plant pathogen Lachnellula willkommii and related sister species for the development of diagnostic species identification markers.</title>
        <authorList>
            <person name="Giroux E."/>
            <person name="Bilodeau G."/>
        </authorList>
    </citation>
    <scope>NUCLEOTIDE SEQUENCE [LARGE SCALE GENOMIC DNA]</scope>
    <source>
        <strain evidence="18 19">CBS 172.35</strain>
    </source>
</reference>
<dbReference type="GO" id="GO:0004650">
    <property type="term" value="F:polygalacturonase activity"/>
    <property type="evidence" value="ECO:0007669"/>
    <property type="project" value="InterPro"/>
</dbReference>